<proteinExistence type="predicted"/>
<dbReference type="AlphaFoldDB" id="X1E4I4"/>
<gene>
    <name evidence="1" type="ORF">S01H4_37910</name>
</gene>
<reference evidence="1" key="1">
    <citation type="journal article" date="2014" name="Front. Microbiol.">
        <title>High frequency of phylogenetically diverse reductive dehalogenase-homologous genes in deep subseafloor sedimentary metagenomes.</title>
        <authorList>
            <person name="Kawai M."/>
            <person name="Futagami T."/>
            <person name="Toyoda A."/>
            <person name="Takaki Y."/>
            <person name="Nishi S."/>
            <person name="Hori S."/>
            <person name="Arai W."/>
            <person name="Tsubouchi T."/>
            <person name="Morono Y."/>
            <person name="Uchiyama I."/>
            <person name="Ito T."/>
            <person name="Fujiyama A."/>
            <person name="Inagaki F."/>
            <person name="Takami H."/>
        </authorList>
    </citation>
    <scope>NUCLEOTIDE SEQUENCE</scope>
    <source>
        <strain evidence="1">Expedition CK06-06</strain>
    </source>
</reference>
<protein>
    <submittedName>
        <fullName evidence="1">Uncharacterized protein</fullName>
    </submittedName>
</protein>
<dbReference type="EMBL" id="BART01020399">
    <property type="protein sequence ID" value="GAH03563.1"/>
    <property type="molecule type" value="Genomic_DNA"/>
</dbReference>
<feature type="non-terminal residue" evidence="1">
    <location>
        <position position="1"/>
    </location>
</feature>
<sequence length="144" mass="17266">WVYYDVECVECTEDEEEVIEWCPDGYTVKRKKICRNGRWVEEDYECAACYPDGFEEILEYCEYGYDVKRKRICEDGKWVYYDFTCPSCYDGESEVIEYCEDGSTVKREKVCINGKWVEKTYTCPGERGRIIERIRTFIDQFLGR</sequence>
<name>X1E4I4_9ZZZZ</name>
<accession>X1E4I4</accession>
<evidence type="ECO:0000313" key="1">
    <source>
        <dbReference type="EMBL" id="GAH03563.1"/>
    </source>
</evidence>
<organism evidence="1">
    <name type="scientific">marine sediment metagenome</name>
    <dbReference type="NCBI Taxonomy" id="412755"/>
    <lineage>
        <taxon>unclassified sequences</taxon>
        <taxon>metagenomes</taxon>
        <taxon>ecological metagenomes</taxon>
    </lineage>
</organism>
<comment type="caution">
    <text evidence="1">The sequence shown here is derived from an EMBL/GenBank/DDBJ whole genome shotgun (WGS) entry which is preliminary data.</text>
</comment>